<reference evidence="4" key="4">
    <citation type="submission" date="2019-03" db="UniProtKB">
        <authorList>
            <consortium name="EnsemblPlants"/>
        </authorList>
    </citation>
    <scope>IDENTIFICATION</scope>
</reference>
<dbReference type="InterPro" id="IPR056924">
    <property type="entry name" value="SH3_Tf2-1"/>
</dbReference>
<proteinExistence type="predicted"/>
<dbReference type="PANTHER" id="PTHR46148:SF52">
    <property type="entry name" value="OS04G0603800 PROTEIN"/>
    <property type="match status" value="1"/>
</dbReference>
<dbReference type="Pfam" id="PF24626">
    <property type="entry name" value="SH3_Tf2-1"/>
    <property type="match status" value="1"/>
</dbReference>
<dbReference type="Pfam" id="PF00385">
    <property type="entry name" value="Chromo"/>
    <property type="match status" value="1"/>
</dbReference>
<feature type="domain" description="Chromo" evidence="2">
    <location>
        <begin position="126"/>
        <end position="164"/>
    </location>
</feature>
<dbReference type="Gramene" id="AET3Gv20436900.17">
    <property type="protein sequence ID" value="AET3Gv20436900.17"/>
    <property type="gene ID" value="AET3Gv20436900"/>
</dbReference>
<accession>A0A453ESA8</accession>
<feature type="compositionally biased region" description="Basic and acidic residues" evidence="1">
    <location>
        <begin position="199"/>
        <end position="213"/>
    </location>
</feature>
<organism evidence="4 5">
    <name type="scientific">Aegilops tauschii subsp. strangulata</name>
    <name type="common">Goatgrass</name>
    <dbReference type="NCBI Taxonomy" id="200361"/>
    <lineage>
        <taxon>Eukaryota</taxon>
        <taxon>Viridiplantae</taxon>
        <taxon>Streptophyta</taxon>
        <taxon>Embryophyta</taxon>
        <taxon>Tracheophyta</taxon>
        <taxon>Spermatophyta</taxon>
        <taxon>Magnoliopsida</taxon>
        <taxon>Liliopsida</taxon>
        <taxon>Poales</taxon>
        <taxon>Poaceae</taxon>
        <taxon>BOP clade</taxon>
        <taxon>Pooideae</taxon>
        <taxon>Triticodae</taxon>
        <taxon>Triticeae</taxon>
        <taxon>Triticinae</taxon>
        <taxon>Aegilops</taxon>
    </lineage>
</organism>
<reference evidence="5" key="2">
    <citation type="journal article" date="2017" name="Nat. Plants">
        <title>The Aegilops tauschii genome reveals multiple impacts of transposons.</title>
        <authorList>
            <person name="Zhao G."/>
            <person name="Zou C."/>
            <person name="Li K."/>
            <person name="Wang K."/>
            <person name="Li T."/>
            <person name="Gao L."/>
            <person name="Zhang X."/>
            <person name="Wang H."/>
            <person name="Yang Z."/>
            <person name="Liu X."/>
            <person name="Jiang W."/>
            <person name="Mao L."/>
            <person name="Kong X."/>
            <person name="Jiao Y."/>
            <person name="Jia J."/>
        </authorList>
    </citation>
    <scope>NUCLEOTIDE SEQUENCE [LARGE SCALE GENOMIC DNA]</scope>
    <source>
        <strain evidence="5">cv. AL8/78</strain>
    </source>
</reference>
<reference evidence="5" key="1">
    <citation type="journal article" date="2014" name="Science">
        <title>Ancient hybridizations among the ancestral genomes of bread wheat.</title>
        <authorList>
            <consortium name="International Wheat Genome Sequencing Consortium,"/>
            <person name="Marcussen T."/>
            <person name="Sandve S.R."/>
            <person name="Heier L."/>
            <person name="Spannagl M."/>
            <person name="Pfeifer M."/>
            <person name="Jakobsen K.S."/>
            <person name="Wulff B.B."/>
            <person name="Steuernagel B."/>
            <person name="Mayer K.F."/>
            <person name="Olsen O.A."/>
        </authorList>
    </citation>
    <scope>NUCLEOTIDE SEQUENCE [LARGE SCALE GENOMIC DNA]</scope>
    <source>
        <strain evidence="5">cv. AL8/78</strain>
    </source>
</reference>
<evidence type="ECO:0000259" key="2">
    <source>
        <dbReference type="Pfam" id="PF00385"/>
    </source>
</evidence>
<feature type="region of interest" description="Disordered" evidence="1">
    <location>
        <begin position="174"/>
        <end position="213"/>
    </location>
</feature>
<dbReference type="SUPFAM" id="SSF54160">
    <property type="entry name" value="Chromo domain-like"/>
    <property type="match status" value="1"/>
</dbReference>
<reference evidence="4" key="5">
    <citation type="journal article" date="2021" name="G3 (Bethesda)">
        <title>Aegilops tauschii genome assembly Aet v5.0 features greater sequence contiguity and improved annotation.</title>
        <authorList>
            <person name="Wang L."/>
            <person name="Zhu T."/>
            <person name="Rodriguez J.C."/>
            <person name="Deal K.R."/>
            <person name="Dubcovsky J."/>
            <person name="McGuire P.E."/>
            <person name="Lux T."/>
            <person name="Spannagl M."/>
            <person name="Mayer K.F.X."/>
            <person name="Baldrich P."/>
            <person name="Meyers B.C."/>
            <person name="Huo N."/>
            <person name="Gu Y.Q."/>
            <person name="Zhou H."/>
            <person name="Devos K.M."/>
            <person name="Bennetzen J.L."/>
            <person name="Unver T."/>
            <person name="Budak H."/>
            <person name="Gulick P.J."/>
            <person name="Galiba G."/>
            <person name="Kalapos B."/>
            <person name="Nelson D.R."/>
            <person name="Li P."/>
            <person name="You F.M."/>
            <person name="Luo M.C."/>
            <person name="Dvorak J."/>
        </authorList>
    </citation>
    <scope>NUCLEOTIDE SEQUENCE [LARGE SCALE GENOMIC DNA]</scope>
    <source>
        <strain evidence="4">cv. AL8/78</strain>
    </source>
</reference>
<name>A0A453ESA8_AEGTS</name>
<dbReference type="EnsemblPlants" id="AET3Gv20436900.17">
    <property type="protein sequence ID" value="AET3Gv20436900.17"/>
    <property type="gene ID" value="AET3Gv20436900"/>
</dbReference>
<feature type="compositionally biased region" description="Polar residues" evidence="1">
    <location>
        <begin position="176"/>
        <end position="186"/>
    </location>
</feature>
<sequence length="213" mass="23628">EHQAHTSLLKAHLLKAQTKMKHYADQNRSPRMFSVGDSVYLKLQPYAQHTVVNRPCAKLAYKFYGPFEVLEQIGPAAYKLQLPAAAQIHPVFHVSQLKEFVPDHTPVFSTVPAPVDFSSMDVQPGMILDRKLVKKGDSALLQVLVQWTGLPAEAATWEDYDTIKLRYPTAPAWGQAESQEGGTVSTRALLLTNGASGSRQEKKGTDTKWQAES</sequence>
<dbReference type="InterPro" id="IPR016197">
    <property type="entry name" value="Chromo-like_dom_sf"/>
</dbReference>
<dbReference type="AlphaFoldDB" id="A0A453ESA8"/>
<evidence type="ECO:0000259" key="3">
    <source>
        <dbReference type="Pfam" id="PF24626"/>
    </source>
</evidence>
<feature type="domain" description="Tf2-1-like SH3-like" evidence="3">
    <location>
        <begin position="36"/>
        <end position="100"/>
    </location>
</feature>
<dbReference type="Proteomes" id="UP000015105">
    <property type="component" value="Chromosome 3D"/>
</dbReference>
<keyword evidence="5" id="KW-1185">Reference proteome</keyword>
<dbReference type="InterPro" id="IPR023780">
    <property type="entry name" value="Chromo_domain"/>
</dbReference>
<evidence type="ECO:0000313" key="5">
    <source>
        <dbReference type="Proteomes" id="UP000015105"/>
    </source>
</evidence>
<evidence type="ECO:0000313" key="4">
    <source>
        <dbReference type="EnsemblPlants" id="AET3Gv20436900.17"/>
    </source>
</evidence>
<protein>
    <submittedName>
        <fullName evidence="4">Uncharacterized protein</fullName>
    </submittedName>
</protein>
<reference evidence="4" key="3">
    <citation type="journal article" date="2017" name="Nature">
        <title>Genome sequence of the progenitor of the wheat D genome Aegilops tauschii.</title>
        <authorList>
            <person name="Luo M.C."/>
            <person name="Gu Y.Q."/>
            <person name="Puiu D."/>
            <person name="Wang H."/>
            <person name="Twardziok S.O."/>
            <person name="Deal K.R."/>
            <person name="Huo N."/>
            <person name="Zhu T."/>
            <person name="Wang L."/>
            <person name="Wang Y."/>
            <person name="McGuire P.E."/>
            <person name="Liu S."/>
            <person name="Long H."/>
            <person name="Ramasamy R.K."/>
            <person name="Rodriguez J.C."/>
            <person name="Van S.L."/>
            <person name="Yuan L."/>
            <person name="Wang Z."/>
            <person name="Xia Z."/>
            <person name="Xiao L."/>
            <person name="Anderson O.D."/>
            <person name="Ouyang S."/>
            <person name="Liang Y."/>
            <person name="Zimin A.V."/>
            <person name="Pertea G."/>
            <person name="Qi P."/>
            <person name="Bennetzen J.L."/>
            <person name="Dai X."/>
            <person name="Dawson M.W."/>
            <person name="Muller H.G."/>
            <person name="Kugler K."/>
            <person name="Rivarola-Duarte L."/>
            <person name="Spannagl M."/>
            <person name="Mayer K.F.X."/>
            <person name="Lu F.H."/>
            <person name="Bevan M.W."/>
            <person name="Leroy P."/>
            <person name="Li P."/>
            <person name="You F.M."/>
            <person name="Sun Q."/>
            <person name="Liu Z."/>
            <person name="Lyons E."/>
            <person name="Wicker T."/>
            <person name="Salzberg S.L."/>
            <person name="Devos K.M."/>
            <person name="Dvorak J."/>
        </authorList>
    </citation>
    <scope>NUCLEOTIDE SEQUENCE [LARGE SCALE GENOMIC DNA]</scope>
    <source>
        <strain evidence="4">cv. AL8/78</strain>
    </source>
</reference>
<dbReference type="PANTHER" id="PTHR46148">
    <property type="entry name" value="CHROMO DOMAIN-CONTAINING PROTEIN"/>
    <property type="match status" value="1"/>
</dbReference>
<evidence type="ECO:0000256" key="1">
    <source>
        <dbReference type="SAM" id="MobiDB-lite"/>
    </source>
</evidence>